<dbReference type="InterPro" id="IPR013740">
    <property type="entry name" value="Redoxin"/>
</dbReference>
<dbReference type="CDD" id="cd02966">
    <property type="entry name" value="TlpA_like_family"/>
    <property type="match status" value="1"/>
</dbReference>
<evidence type="ECO:0000313" key="2">
    <source>
        <dbReference type="EMBL" id="GAA4131352.1"/>
    </source>
</evidence>
<dbReference type="PANTHER" id="PTHR42852">
    <property type="entry name" value="THIOL:DISULFIDE INTERCHANGE PROTEIN DSBE"/>
    <property type="match status" value="1"/>
</dbReference>
<dbReference type="InterPro" id="IPR050553">
    <property type="entry name" value="Thioredoxin_ResA/DsbE_sf"/>
</dbReference>
<dbReference type="Gene3D" id="3.40.30.10">
    <property type="entry name" value="Glutaredoxin"/>
    <property type="match status" value="1"/>
</dbReference>
<reference evidence="3" key="1">
    <citation type="journal article" date="2019" name="Int. J. Syst. Evol. Microbiol.">
        <title>The Global Catalogue of Microorganisms (GCM) 10K type strain sequencing project: providing services to taxonomists for standard genome sequencing and annotation.</title>
        <authorList>
            <consortium name="The Broad Institute Genomics Platform"/>
            <consortium name="The Broad Institute Genome Sequencing Center for Infectious Disease"/>
            <person name="Wu L."/>
            <person name="Ma J."/>
        </authorList>
    </citation>
    <scope>NUCLEOTIDE SEQUENCE [LARGE SCALE GENOMIC DNA]</scope>
    <source>
        <strain evidence="3">JCM 16704</strain>
    </source>
</reference>
<feature type="domain" description="Thioredoxin" evidence="1">
    <location>
        <begin position="216"/>
        <end position="357"/>
    </location>
</feature>
<dbReference type="EMBL" id="BAAAZI010000001">
    <property type="protein sequence ID" value="GAA4131352.1"/>
    <property type="molecule type" value="Genomic_DNA"/>
</dbReference>
<evidence type="ECO:0000313" key="3">
    <source>
        <dbReference type="Proteomes" id="UP001500101"/>
    </source>
</evidence>
<name>A0ABP7Y623_9SPHI</name>
<organism evidence="2 3">
    <name type="scientific">Sphingobacterium kyonggiense</name>
    <dbReference type="NCBI Taxonomy" id="714075"/>
    <lineage>
        <taxon>Bacteria</taxon>
        <taxon>Pseudomonadati</taxon>
        <taxon>Bacteroidota</taxon>
        <taxon>Sphingobacteriia</taxon>
        <taxon>Sphingobacteriales</taxon>
        <taxon>Sphingobacteriaceae</taxon>
        <taxon>Sphingobacterium</taxon>
    </lineage>
</organism>
<dbReference type="Pfam" id="PF08534">
    <property type="entry name" value="Redoxin"/>
    <property type="match status" value="1"/>
</dbReference>
<dbReference type="Proteomes" id="UP001500101">
    <property type="component" value="Unassembled WGS sequence"/>
</dbReference>
<accession>A0ABP7Y623</accession>
<sequence>MGQELQDAIRKFKSFKTLHYIDHVKFTDIFSQEIHMDTINGYFDYSSKDSLVQVKMPRYEVWRDSEKLISIQVPYKTYAIKEPSYLSPTIWNSLPNLMIKLEKELKKAKEVKLERDSVIDGISYKSYLITVFDSLDQEKRVLKQLKILLDKSSSLPVFIRMKSEGFLDESDLHVTYSEEHDIKKISFDQQNFPDLKRLQVPSDFTLEVKKDRKPLLKKGVAVPTLRFMDHSGKSLDIKDMKGKLILLNVSWVGCPHCMLSIEMLNNLNERYTSGQMRIVSIYPLDKREDVKKMNERFGVKYASYPNSSETSTDLEAYHISAYPVFYLIDKQGAIIKGFAGYSSGIGKEIEELIEKNL</sequence>
<proteinExistence type="predicted"/>
<dbReference type="InterPro" id="IPR013766">
    <property type="entry name" value="Thioredoxin_domain"/>
</dbReference>
<dbReference type="PANTHER" id="PTHR42852:SF13">
    <property type="entry name" value="PROTEIN DIPZ"/>
    <property type="match status" value="1"/>
</dbReference>
<evidence type="ECO:0000259" key="1">
    <source>
        <dbReference type="PROSITE" id="PS51352"/>
    </source>
</evidence>
<dbReference type="InterPro" id="IPR036249">
    <property type="entry name" value="Thioredoxin-like_sf"/>
</dbReference>
<keyword evidence="3" id="KW-1185">Reference proteome</keyword>
<protein>
    <recommendedName>
        <fullName evidence="1">Thioredoxin domain-containing protein</fullName>
    </recommendedName>
</protein>
<dbReference type="PROSITE" id="PS51352">
    <property type="entry name" value="THIOREDOXIN_2"/>
    <property type="match status" value="1"/>
</dbReference>
<comment type="caution">
    <text evidence="2">The sequence shown here is derived from an EMBL/GenBank/DDBJ whole genome shotgun (WGS) entry which is preliminary data.</text>
</comment>
<gene>
    <name evidence="2" type="ORF">GCM10022216_01370</name>
</gene>
<dbReference type="SUPFAM" id="SSF52833">
    <property type="entry name" value="Thioredoxin-like"/>
    <property type="match status" value="1"/>
</dbReference>